<evidence type="ECO:0000313" key="4">
    <source>
        <dbReference type="Proteomes" id="UP001273166"/>
    </source>
</evidence>
<evidence type="ECO:0000256" key="1">
    <source>
        <dbReference type="PROSITE-ProRule" id="PRU10141"/>
    </source>
</evidence>
<dbReference type="GO" id="GO:0005524">
    <property type="term" value="F:ATP binding"/>
    <property type="evidence" value="ECO:0007669"/>
    <property type="project" value="UniProtKB-UniRule"/>
</dbReference>
<proteinExistence type="predicted"/>
<accession>A0AAJ0H4N0</accession>
<feature type="non-terminal residue" evidence="3">
    <location>
        <position position="146"/>
    </location>
</feature>
<dbReference type="AlphaFoldDB" id="A0AAJ0H4N0"/>
<evidence type="ECO:0008006" key="5">
    <source>
        <dbReference type="Google" id="ProtNLM"/>
    </source>
</evidence>
<dbReference type="PROSITE" id="PS00107">
    <property type="entry name" value="PROTEIN_KINASE_ATP"/>
    <property type="match status" value="1"/>
</dbReference>
<reference evidence="3" key="2">
    <citation type="submission" date="2023-06" db="EMBL/GenBank/DDBJ databases">
        <authorList>
            <consortium name="Lawrence Berkeley National Laboratory"/>
            <person name="Mondo S.J."/>
            <person name="Hensen N."/>
            <person name="Bonometti L."/>
            <person name="Westerberg I."/>
            <person name="Brannstrom I.O."/>
            <person name="Guillou S."/>
            <person name="Cros-Aarteil S."/>
            <person name="Calhoun S."/>
            <person name="Haridas S."/>
            <person name="Kuo A."/>
            <person name="Pangilinan J."/>
            <person name="Riley R."/>
            <person name="Labutti K."/>
            <person name="Andreopoulos B."/>
            <person name="Lipzen A."/>
            <person name="Chen C."/>
            <person name="Yanf M."/>
            <person name="Daum C."/>
            <person name="Ng V."/>
            <person name="Clum A."/>
            <person name="Steindorff A."/>
            <person name="Ohm R."/>
            <person name="Martin F."/>
            <person name="Silar P."/>
            <person name="Natvig D."/>
            <person name="Lalanne C."/>
            <person name="Gautier V."/>
            <person name="Ament-Velasquez S.L."/>
            <person name="Kruys A."/>
            <person name="Hutchinson M.I."/>
            <person name="Powell A.J."/>
            <person name="Barry K."/>
            <person name="Miller A.N."/>
            <person name="Grigoriev I.V."/>
            <person name="Debuchy R."/>
            <person name="Gladieux P."/>
            <person name="Thoren M.H."/>
            <person name="Johannesson H."/>
        </authorList>
    </citation>
    <scope>NUCLEOTIDE SEQUENCE</scope>
    <source>
        <strain evidence="3">CBS 333.67</strain>
    </source>
</reference>
<reference evidence="3" key="1">
    <citation type="journal article" date="2023" name="Mol. Phylogenet. Evol.">
        <title>Genome-scale phylogeny and comparative genomics of the fungal order Sordariales.</title>
        <authorList>
            <person name="Hensen N."/>
            <person name="Bonometti L."/>
            <person name="Westerberg I."/>
            <person name="Brannstrom I.O."/>
            <person name="Guillou S."/>
            <person name="Cros-Aarteil S."/>
            <person name="Calhoun S."/>
            <person name="Haridas S."/>
            <person name="Kuo A."/>
            <person name="Mondo S."/>
            <person name="Pangilinan J."/>
            <person name="Riley R."/>
            <person name="LaButti K."/>
            <person name="Andreopoulos B."/>
            <person name="Lipzen A."/>
            <person name="Chen C."/>
            <person name="Yan M."/>
            <person name="Daum C."/>
            <person name="Ng V."/>
            <person name="Clum A."/>
            <person name="Steindorff A."/>
            <person name="Ohm R.A."/>
            <person name="Martin F."/>
            <person name="Silar P."/>
            <person name="Natvig D.O."/>
            <person name="Lalanne C."/>
            <person name="Gautier V."/>
            <person name="Ament-Velasquez S.L."/>
            <person name="Kruys A."/>
            <person name="Hutchinson M.I."/>
            <person name="Powell A.J."/>
            <person name="Barry K."/>
            <person name="Miller A.N."/>
            <person name="Grigoriev I.V."/>
            <person name="Debuchy R."/>
            <person name="Gladieux P."/>
            <person name="Hiltunen Thoren M."/>
            <person name="Johannesson H."/>
        </authorList>
    </citation>
    <scope>NUCLEOTIDE SEQUENCE</scope>
    <source>
        <strain evidence="3">CBS 333.67</strain>
    </source>
</reference>
<dbReference type="EMBL" id="JAUDZG010000001">
    <property type="protein sequence ID" value="KAK3311726.1"/>
    <property type="molecule type" value="Genomic_DNA"/>
</dbReference>
<dbReference type="RefSeq" id="XP_062727506.1">
    <property type="nucleotide sequence ID" value="XM_062864250.1"/>
</dbReference>
<protein>
    <recommendedName>
        <fullName evidence="5">Protein kinase domain-containing protein</fullName>
    </recommendedName>
</protein>
<name>A0AAJ0H4N0_9PEZI</name>
<keyword evidence="4" id="KW-1185">Reference proteome</keyword>
<evidence type="ECO:0000256" key="2">
    <source>
        <dbReference type="SAM" id="MobiDB-lite"/>
    </source>
</evidence>
<organism evidence="3 4">
    <name type="scientific">Chaetomium strumarium</name>
    <dbReference type="NCBI Taxonomy" id="1170767"/>
    <lineage>
        <taxon>Eukaryota</taxon>
        <taxon>Fungi</taxon>
        <taxon>Dikarya</taxon>
        <taxon>Ascomycota</taxon>
        <taxon>Pezizomycotina</taxon>
        <taxon>Sordariomycetes</taxon>
        <taxon>Sordariomycetidae</taxon>
        <taxon>Sordariales</taxon>
        <taxon>Chaetomiaceae</taxon>
        <taxon>Chaetomium</taxon>
    </lineage>
</organism>
<dbReference type="Proteomes" id="UP001273166">
    <property type="component" value="Unassembled WGS sequence"/>
</dbReference>
<dbReference type="GeneID" id="87883079"/>
<keyword evidence="1" id="KW-0547">Nucleotide-binding</keyword>
<dbReference type="InterPro" id="IPR017441">
    <property type="entry name" value="Protein_kinase_ATP_BS"/>
</dbReference>
<feature type="region of interest" description="Disordered" evidence="2">
    <location>
        <begin position="127"/>
        <end position="146"/>
    </location>
</feature>
<feature type="binding site" evidence="1">
    <location>
        <position position="127"/>
    </location>
    <ligand>
        <name>ATP</name>
        <dbReference type="ChEBI" id="CHEBI:30616"/>
    </ligand>
</feature>
<keyword evidence="1" id="KW-0067">ATP-binding</keyword>
<gene>
    <name evidence="3" type="ORF">B0T15DRAFT_381224</name>
</gene>
<comment type="caution">
    <text evidence="3">The sequence shown here is derived from an EMBL/GenBank/DDBJ whole genome shotgun (WGS) entry which is preliminary data.</text>
</comment>
<evidence type="ECO:0000313" key="3">
    <source>
        <dbReference type="EMBL" id="KAK3311726.1"/>
    </source>
</evidence>
<sequence length="146" mass="16328">MRIWLYDRYSSHGTAVGYNGQNEGEIRLSETWILAYGPGERNPFDHITVVSGGLIISIEFPNHQGNEARSGPRGLGLVSPVTTEPPSEAQATSERLIYFRKREIGRGAFSRVIRLIRARDGKYFAGKIFTPPPTSKKRRRGDIDPA</sequence>